<dbReference type="GO" id="GO:0032993">
    <property type="term" value="C:protein-DNA complex"/>
    <property type="evidence" value="ECO:0007669"/>
    <property type="project" value="TreeGrafter"/>
</dbReference>
<gene>
    <name evidence="7" type="ORF">WQQ_08440</name>
</gene>
<comment type="similarity">
    <text evidence="1">Belongs to the LysR transcriptional regulatory family.</text>
</comment>
<dbReference type="PANTHER" id="PTHR30346:SF0">
    <property type="entry name" value="HCA OPERON TRANSCRIPTIONAL ACTIVATOR HCAR"/>
    <property type="match status" value="1"/>
</dbReference>
<dbReference type="GO" id="GO:0003677">
    <property type="term" value="F:DNA binding"/>
    <property type="evidence" value="ECO:0007669"/>
    <property type="project" value="UniProtKB-KW"/>
</dbReference>
<keyword evidence="8" id="KW-1185">Reference proteome</keyword>
<dbReference type="STRING" id="1172194.WQQ_08440"/>
<dbReference type="InterPro" id="IPR036390">
    <property type="entry name" value="WH_DNA-bd_sf"/>
</dbReference>
<keyword evidence="4" id="KW-0804">Transcription</keyword>
<keyword evidence="5" id="KW-0812">Transmembrane</keyword>
<accession>I7ZG67</accession>
<reference evidence="7 8" key="1">
    <citation type="journal article" date="2012" name="J. Bacteriol.">
        <title>Genome Sequence of n-Alkane-Degrading Hydrocarboniphaga effusa Strain AP103T (ATCC BAA-332T).</title>
        <authorList>
            <person name="Chang H.K."/>
            <person name="Zylstra G.J."/>
            <person name="Chae J.C."/>
        </authorList>
    </citation>
    <scope>NUCLEOTIDE SEQUENCE [LARGE SCALE GENOMIC DNA]</scope>
    <source>
        <strain evidence="7 8">AP103</strain>
    </source>
</reference>
<dbReference type="CDD" id="cd08414">
    <property type="entry name" value="PBP2_LTTR_aromatics_like"/>
    <property type="match status" value="1"/>
</dbReference>
<dbReference type="AlphaFoldDB" id="I7ZG67"/>
<dbReference type="PROSITE" id="PS50931">
    <property type="entry name" value="HTH_LYSR"/>
    <property type="match status" value="1"/>
</dbReference>
<evidence type="ECO:0000313" key="8">
    <source>
        <dbReference type="Proteomes" id="UP000003704"/>
    </source>
</evidence>
<evidence type="ECO:0000256" key="2">
    <source>
        <dbReference type="ARBA" id="ARBA00023015"/>
    </source>
</evidence>
<dbReference type="SUPFAM" id="SSF53850">
    <property type="entry name" value="Periplasmic binding protein-like II"/>
    <property type="match status" value="1"/>
</dbReference>
<dbReference type="OrthoDB" id="9803735at2"/>
<dbReference type="Gene3D" id="1.10.10.10">
    <property type="entry name" value="Winged helix-like DNA-binding domain superfamily/Winged helix DNA-binding domain"/>
    <property type="match status" value="1"/>
</dbReference>
<dbReference type="PATRIC" id="fig|1172194.4.peg.808"/>
<dbReference type="GO" id="GO:0003700">
    <property type="term" value="F:DNA-binding transcription factor activity"/>
    <property type="evidence" value="ECO:0007669"/>
    <property type="project" value="InterPro"/>
</dbReference>
<protein>
    <recommendedName>
        <fullName evidence="6">HTH lysR-type domain-containing protein</fullName>
    </recommendedName>
</protein>
<dbReference type="InterPro" id="IPR000847">
    <property type="entry name" value="LysR_HTH_N"/>
</dbReference>
<dbReference type="SUPFAM" id="SSF46785">
    <property type="entry name" value="Winged helix' DNA-binding domain"/>
    <property type="match status" value="1"/>
</dbReference>
<keyword evidence="5" id="KW-0472">Membrane</keyword>
<dbReference type="PRINTS" id="PR00039">
    <property type="entry name" value="HTHLYSR"/>
</dbReference>
<proteinExistence type="inferred from homology"/>
<sequence>MDLRQIRYFIAVADARNFSRAAERLHVSQPPLSIQIKRLEDEIGVRLLNRSPRGVELTPAGALFYEDAKGALARLDGAKKRARQAELGEVGTLSIGFVSIVDYGVLPPALKDFRTRYPRIEVELHEATTDQQVQALRNGRFDLALALGPVREADLKFEPLIEEELLLALPARHPLAGADRATDLRRFSEETFIAPPRELAPGLHDAIVARCRSSGFTPRMGQQARQMQTVVSLVACGLGVALVPASMNNLKRKGLIYRRLRGASEALQIGMLTRAGENSAIVRNFSEVLRVSAGG</sequence>
<dbReference type="InterPro" id="IPR005119">
    <property type="entry name" value="LysR_subst-bd"/>
</dbReference>
<dbReference type="EMBL" id="AKGD01000001">
    <property type="protein sequence ID" value="EIT70707.1"/>
    <property type="molecule type" value="Genomic_DNA"/>
</dbReference>
<name>I7ZG67_9GAMM</name>
<feature type="transmembrane region" description="Helical" evidence="5">
    <location>
        <begin position="230"/>
        <end position="250"/>
    </location>
</feature>
<dbReference type="Proteomes" id="UP000003704">
    <property type="component" value="Unassembled WGS sequence"/>
</dbReference>
<organism evidence="7 8">
    <name type="scientific">Hydrocarboniphaga effusa AP103</name>
    <dbReference type="NCBI Taxonomy" id="1172194"/>
    <lineage>
        <taxon>Bacteria</taxon>
        <taxon>Pseudomonadati</taxon>
        <taxon>Pseudomonadota</taxon>
        <taxon>Gammaproteobacteria</taxon>
        <taxon>Nevskiales</taxon>
        <taxon>Nevskiaceae</taxon>
        <taxon>Hydrocarboniphaga</taxon>
    </lineage>
</organism>
<dbReference type="PANTHER" id="PTHR30346">
    <property type="entry name" value="TRANSCRIPTIONAL DUAL REGULATOR HCAR-RELATED"/>
    <property type="match status" value="1"/>
</dbReference>
<evidence type="ECO:0000313" key="7">
    <source>
        <dbReference type="EMBL" id="EIT70707.1"/>
    </source>
</evidence>
<dbReference type="Gene3D" id="3.40.190.10">
    <property type="entry name" value="Periplasmic binding protein-like II"/>
    <property type="match status" value="2"/>
</dbReference>
<evidence type="ECO:0000256" key="5">
    <source>
        <dbReference type="SAM" id="Phobius"/>
    </source>
</evidence>
<evidence type="ECO:0000256" key="4">
    <source>
        <dbReference type="ARBA" id="ARBA00023163"/>
    </source>
</evidence>
<evidence type="ECO:0000256" key="3">
    <source>
        <dbReference type="ARBA" id="ARBA00023125"/>
    </source>
</evidence>
<keyword evidence="5" id="KW-1133">Transmembrane helix</keyword>
<evidence type="ECO:0000259" key="6">
    <source>
        <dbReference type="PROSITE" id="PS50931"/>
    </source>
</evidence>
<dbReference type="Pfam" id="PF00126">
    <property type="entry name" value="HTH_1"/>
    <property type="match status" value="1"/>
</dbReference>
<feature type="domain" description="HTH lysR-type" evidence="6">
    <location>
        <begin position="1"/>
        <end position="58"/>
    </location>
</feature>
<evidence type="ECO:0000256" key="1">
    <source>
        <dbReference type="ARBA" id="ARBA00009437"/>
    </source>
</evidence>
<keyword evidence="3" id="KW-0238">DNA-binding</keyword>
<dbReference type="RefSeq" id="WP_007183800.1">
    <property type="nucleotide sequence ID" value="NZ_AKGD01000001.1"/>
</dbReference>
<dbReference type="InterPro" id="IPR036388">
    <property type="entry name" value="WH-like_DNA-bd_sf"/>
</dbReference>
<dbReference type="FunFam" id="1.10.10.10:FF:000001">
    <property type="entry name" value="LysR family transcriptional regulator"/>
    <property type="match status" value="1"/>
</dbReference>
<comment type="caution">
    <text evidence="7">The sequence shown here is derived from an EMBL/GenBank/DDBJ whole genome shotgun (WGS) entry which is preliminary data.</text>
</comment>
<dbReference type="Pfam" id="PF03466">
    <property type="entry name" value="LysR_substrate"/>
    <property type="match status" value="1"/>
</dbReference>
<keyword evidence="2" id="KW-0805">Transcription regulation</keyword>